<evidence type="ECO:0000313" key="13">
    <source>
        <dbReference type="EMBL" id="VAW09277.1"/>
    </source>
</evidence>
<reference evidence="13" key="1">
    <citation type="submission" date="2018-06" db="EMBL/GenBank/DDBJ databases">
        <authorList>
            <person name="Zhirakovskaya E."/>
        </authorList>
    </citation>
    <scope>NUCLEOTIDE SEQUENCE</scope>
</reference>
<dbReference type="InterPro" id="IPR006153">
    <property type="entry name" value="Cation/H_exchanger_TM"/>
</dbReference>
<sequence>MMPLLLAVEETATDGVLNAEIWAIVLIAIAAAVAIVARYFKVPFTVLLVVAGLVMAALTEVDVNLSEDLILGVFVPPLIFEATMKLPWRRLRNDLASIISLAIGGTLIGTFVVGAIVRPFLDVPWPAALAFGALISATDPVAVIALFRSLGVSKRLTTLVEGESLFNDGAAIVVFNLAVAAAAVGAAPFSLGGALGEFVVVAFGGLAVGGALGYVVSTVVLKNLDDHLVETAITVALAFGSYLVAEEFGLIFGIEGLQLSGILAVVAAGIIVGELGLRNTSPPTRLTLENFWEFLSFTVNSFVFLLIGLRIHVRDLVGQLDAVVVAVVAILLARALVVYGTMLVQNQIRATQYVSTKYQHVLYWGGLRGAVSLALALTLSGSFEGDVATVLELATFGVVLFTLLVQGTTISVLVRRLGLGHRSEAVTDQQRYQAVIYSKRAGRRELNRLQQEGMVLPQVWAPLDNLYDEQIRTDRRMLDRHFQRNPGLE</sequence>
<keyword evidence="3" id="KW-0050">Antiport</keyword>
<evidence type="ECO:0000256" key="7">
    <source>
        <dbReference type="ARBA" id="ARBA00023053"/>
    </source>
</evidence>
<keyword evidence="2" id="KW-0813">Transport</keyword>
<keyword evidence="7" id="KW-0915">Sodium</keyword>
<keyword evidence="9 11" id="KW-0472">Membrane</keyword>
<evidence type="ECO:0000256" key="6">
    <source>
        <dbReference type="ARBA" id="ARBA00022989"/>
    </source>
</evidence>
<keyword evidence="5 11" id="KW-0812">Transmembrane</keyword>
<evidence type="ECO:0000259" key="12">
    <source>
        <dbReference type="Pfam" id="PF00999"/>
    </source>
</evidence>
<feature type="transmembrane region" description="Helical" evidence="11">
    <location>
        <begin position="319"/>
        <end position="340"/>
    </location>
</feature>
<evidence type="ECO:0000256" key="5">
    <source>
        <dbReference type="ARBA" id="ARBA00022692"/>
    </source>
</evidence>
<comment type="subcellular location">
    <subcellularLocation>
        <location evidence="1">Cell membrane</location>
        <topology evidence="1">Multi-pass membrane protein</topology>
    </subcellularLocation>
</comment>
<feature type="transmembrane region" description="Helical" evidence="11">
    <location>
        <begin position="198"/>
        <end position="221"/>
    </location>
</feature>
<feature type="transmembrane region" description="Helical" evidence="11">
    <location>
        <begin position="393"/>
        <end position="414"/>
    </location>
</feature>
<keyword evidence="4" id="KW-1003">Cell membrane</keyword>
<feature type="transmembrane region" description="Helical" evidence="11">
    <location>
        <begin position="44"/>
        <end position="63"/>
    </location>
</feature>
<accession>A0A3B0T7G6</accession>
<dbReference type="Pfam" id="PF00999">
    <property type="entry name" value="Na_H_Exchanger"/>
    <property type="match status" value="1"/>
</dbReference>
<feature type="transmembrane region" description="Helical" evidence="11">
    <location>
        <begin position="294"/>
        <end position="313"/>
    </location>
</feature>
<evidence type="ECO:0000256" key="3">
    <source>
        <dbReference type="ARBA" id="ARBA00022449"/>
    </source>
</evidence>
<gene>
    <name evidence="13" type="ORF">MNBD_ACTINO02-651</name>
</gene>
<dbReference type="GO" id="GO:0015386">
    <property type="term" value="F:potassium:proton antiporter activity"/>
    <property type="evidence" value="ECO:0007669"/>
    <property type="project" value="TreeGrafter"/>
</dbReference>
<feature type="transmembrane region" description="Helical" evidence="11">
    <location>
        <begin position="20"/>
        <end position="37"/>
    </location>
</feature>
<feature type="transmembrane region" description="Helical" evidence="11">
    <location>
        <begin position="228"/>
        <end position="245"/>
    </location>
</feature>
<name>A0A3B0T7G6_9ZZZZ</name>
<evidence type="ECO:0000256" key="9">
    <source>
        <dbReference type="ARBA" id="ARBA00023136"/>
    </source>
</evidence>
<protein>
    <submittedName>
        <fullName evidence="13">Na+/H+ antiporter</fullName>
    </submittedName>
</protein>
<feature type="transmembrane region" description="Helical" evidence="11">
    <location>
        <begin position="95"/>
        <end position="117"/>
    </location>
</feature>
<dbReference type="Gene3D" id="6.10.140.1330">
    <property type="match status" value="1"/>
</dbReference>
<feature type="transmembrane region" description="Helical" evidence="11">
    <location>
        <begin position="168"/>
        <end position="192"/>
    </location>
</feature>
<dbReference type="AlphaFoldDB" id="A0A3B0T7G6"/>
<dbReference type="GO" id="GO:0005886">
    <property type="term" value="C:plasma membrane"/>
    <property type="evidence" value="ECO:0007669"/>
    <property type="project" value="UniProtKB-SubCell"/>
</dbReference>
<dbReference type="PANTHER" id="PTHR10110">
    <property type="entry name" value="SODIUM/HYDROGEN EXCHANGER"/>
    <property type="match status" value="1"/>
</dbReference>
<dbReference type="InterPro" id="IPR004705">
    <property type="entry name" value="Cation/H_exchanger_CPA1_bac"/>
</dbReference>
<keyword evidence="10" id="KW-0739">Sodium transport</keyword>
<evidence type="ECO:0000256" key="1">
    <source>
        <dbReference type="ARBA" id="ARBA00004651"/>
    </source>
</evidence>
<dbReference type="GO" id="GO:0051453">
    <property type="term" value="P:regulation of intracellular pH"/>
    <property type="evidence" value="ECO:0007669"/>
    <property type="project" value="TreeGrafter"/>
</dbReference>
<feature type="transmembrane region" description="Helical" evidence="11">
    <location>
        <begin position="123"/>
        <end position="147"/>
    </location>
</feature>
<evidence type="ECO:0000256" key="10">
    <source>
        <dbReference type="ARBA" id="ARBA00023201"/>
    </source>
</evidence>
<feature type="transmembrane region" description="Helical" evidence="11">
    <location>
        <begin position="361"/>
        <end position="381"/>
    </location>
</feature>
<evidence type="ECO:0000256" key="4">
    <source>
        <dbReference type="ARBA" id="ARBA00022475"/>
    </source>
</evidence>
<feature type="domain" description="Cation/H+ exchanger transmembrane" evidence="12">
    <location>
        <begin position="28"/>
        <end position="415"/>
    </location>
</feature>
<dbReference type="NCBIfam" id="TIGR00831">
    <property type="entry name" value="a_cpa1"/>
    <property type="match status" value="1"/>
</dbReference>
<feature type="transmembrane region" description="Helical" evidence="11">
    <location>
        <begin position="69"/>
        <end position="88"/>
    </location>
</feature>
<evidence type="ECO:0000256" key="11">
    <source>
        <dbReference type="SAM" id="Phobius"/>
    </source>
</evidence>
<evidence type="ECO:0000256" key="2">
    <source>
        <dbReference type="ARBA" id="ARBA00022448"/>
    </source>
</evidence>
<feature type="transmembrane region" description="Helical" evidence="11">
    <location>
        <begin position="251"/>
        <end position="273"/>
    </location>
</feature>
<organism evidence="13">
    <name type="scientific">hydrothermal vent metagenome</name>
    <dbReference type="NCBI Taxonomy" id="652676"/>
    <lineage>
        <taxon>unclassified sequences</taxon>
        <taxon>metagenomes</taxon>
        <taxon>ecological metagenomes</taxon>
    </lineage>
</organism>
<keyword evidence="6 11" id="KW-1133">Transmembrane helix</keyword>
<proteinExistence type="predicted"/>
<feature type="non-terminal residue" evidence="13">
    <location>
        <position position="489"/>
    </location>
</feature>
<dbReference type="InterPro" id="IPR004709">
    <property type="entry name" value="NaH_exchanger"/>
</dbReference>
<dbReference type="EMBL" id="UOEK01000545">
    <property type="protein sequence ID" value="VAW09277.1"/>
    <property type="molecule type" value="Genomic_DNA"/>
</dbReference>
<dbReference type="GO" id="GO:0015385">
    <property type="term" value="F:sodium:proton antiporter activity"/>
    <property type="evidence" value="ECO:0007669"/>
    <property type="project" value="InterPro"/>
</dbReference>
<dbReference type="PRINTS" id="PR01084">
    <property type="entry name" value="NAHEXCHNGR"/>
</dbReference>
<dbReference type="PANTHER" id="PTHR10110:SF195">
    <property type="entry name" value="NA(+)_H(+) ANTIPORTER NHAS2"/>
    <property type="match status" value="1"/>
</dbReference>
<evidence type="ECO:0000256" key="8">
    <source>
        <dbReference type="ARBA" id="ARBA00023065"/>
    </source>
</evidence>
<dbReference type="InterPro" id="IPR018422">
    <property type="entry name" value="Cation/H_exchanger_CPA1"/>
</dbReference>
<keyword evidence="8" id="KW-0406">Ion transport</keyword>
<dbReference type="GO" id="GO:0098719">
    <property type="term" value="P:sodium ion import across plasma membrane"/>
    <property type="evidence" value="ECO:0007669"/>
    <property type="project" value="TreeGrafter"/>
</dbReference>